<dbReference type="InterPro" id="IPR002347">
    <property type="entry name" value="SDR_fam"/>
</dbReference>
<organism evidence="4 5">
    <name type="scientific">Rhizoctonia solani</name>
    <dbReference type="NCBI Taxonomy" id="456999"/>
    <lineage>
        <taxon>Eukaryota</taxon>
        <taxon>Fungi</taxon>
        <taxon>Dikarya</taxon>
        <taxon>Basidiomycota</taxon>
        <taxon>Agaricomycotina</taxon>
        <taxon>Agaricomycetes</taxon>
        <taxon>Cantharellales</taxon>
        <taxon>Ceratobasidiaceae</taxon>
        <taxon>Rhizoctonia</taxon>
    </lineage>
</organism>
<reference evidence="4" key="1">
    <citation type="submission" date="2021-01" db="EMBL/GenBank/DDBJ databases">
        <authorList>
            <person name="Kaushik A."/>
        </authorList>
    </citation>
    <scope>NUCLEOTIDE SEQUENCE</scope>
    <source>
        <strain evidence="4">AG2-2IIIB</strain>
    </source>
</reference>
<evidence type="ECO:0000256" key="2">
    <source>
        <dbReference type="ARBA" id="ARBA00023002"/>
    </source>
</evidence>
<name>A0A8H3CZ50_9AGAM</name>
<gene>
    <name evidence="4" type="ORF">RDB_LOCUS146271</name>
</gene>
<sequence length="354" mass="38989">MPYSSDAHFHFVSSLLSSISFTRTNLDNFLIPFSPELALTRSPDLHDKVAIVTGANSGVGFETAKSLAGMGAHVVLACRNAAKGKAAQLNIVESTGNKNVEVEVLDLASFSSVKQFLDRWESRQVKDVDILINNAGCMTSAAAVTEDGFEYMYQANHLGHVLLTLSLLNLGRISPHARIINVSSCSSYASDELDASNVDSHELLANYTTNIGTPLSFGDVMILYARSKAAQVVWTMVLQRHLAGRKGWKDISVHACHPGTVKSSLWTQPDGVGSMVGQMADIFRMVGNTFGIPNQQGAVNLVWLATHPEPACPEMRGLYWDRLQWRWVRPWMLDIKRQDELWGKWCGNVGITLR</sequence>
<dbReference type="InterPro" id="IPR036291">
    <property type="entry name" value="NAD(P)-bd_dom_sf"/>
</dbReference>
<accession>A0A8H3CZ50</accession>
<dbReference type="PRINTS" id="PR00080">
    <property type="entry name" value="SDRFAMILY"/>
</dbReference>
<dbReference type="EMBL" id="CAJMWT010005490">
    <property type="protein sequence ID" value="CAE6506560.1"/>
    <property type="molecule type" value="Genomic_DNA"/>
</dbReference>
<evidence type="ECO:0000256" key="1">
    <source>
        <dbReference type="ARBA" id="ARBA00006484"/>
    </source>
</evidence>
<evidence type="ECO:0000313" key="4">
    <source>
        <dbReference type="EMBL" id="CAE6506560.1"/>
    </source>
</evidence>
<dbReference type="Pfam" id="PF00106">
    <property type="entry name" value="adh_short"/>
    <property type="match status" value="1"/>
</dbReference>
<evidence type="ECO:0000313" key="5">
    <source>
        <dbReference type="Proteomes" id="UP000663843"/>
    </source>
</evidence>
<comment type="similarity">
    <text evidence="1 3">Belongs to the short-chain dehydrogenases/reductases (SDR) family.</text>
</comment>
<keyword evidence="2" id="KW-0560">Oxidoreductase</keyword>
<comment type="caution">
    <text evidence="4">The sequence shown here is derived from an EMBL/GenBank/DDBJ whole genome shotgun (WGS) entry which is preliminary data.</text>
</comment>
<dbReference type="PRINTS" id="PR00081">
    <property type="entry name" value="GDHRDH"/>
</dbReference>
<dbReference type="PANTHER" id="PTHR24320">
    <property type="entry name" value="RETINOL DEHYDROGENASE"/>
    <property type="match status" value="1"/>
</dbReference>
<evidence type="ECO:0000256" key="3">
    <source>
        <dbReference type="RuleBase" id="RU000363"/>
    </source>
</evidence>
<dbReference type="Proteomes" id="UP000663843">
    <property type="component" value="Unassembled WGS sequence"/>
</dbReference>
<protein>
    <submittedName>
        <fullName evidence="4">Uncharacterized protein</fullName>
    </submittedName>
</protein>
<dbReference type="SUPFAM" id="SSF51735">
    <property type="entry name" value="NAD(P)-binding Rossmann-fold domains"/>
    <property type="match status" value="1"/>
</dbReference>
<dbReference type="AlphaFoldDB" id="A0A8H3CZ50"/>
<dbReference type="PANTHER" id="PTHR24320:SF152">
    <property type="entry name" value="SHORT-CHAIN DEHYDROGENASE_REDUCTASE FAMILY PROTEIN"/>
    <property type="match status" value="1"/>
</dbReference>
<dbReference type="GO" id="GO:0016491">
    <property type="term" value="F:oxidoreductase activity"/>
    <property type="evidence" value="ECO:0007669"/>
    <property type="project" value="UniProtKB-KW"/>
</dbReference>
<proteinExistence type="inferred from homology"/>
<dbReference type="Gene3D" id="3.40.50.720">
    <property type="entry name" value="NAD(P)-binding Rossmann-like Domain"/>
    <property type="match status" value="1"/>
</dbReference>
<dbReference type="OrthoDB" id="189968at2759"/>